<dbReference type="Proteomes" id="UP000076420">
    <property type="component" value="Unassembled WGS sequence"/>
</dbReference>
<dbReference type="PANTHER" id="PTHR33198:SF20">
    <property type="entry name" value="RETROTRANSPOSON GAG DOMAIN-CONTAINING PROTEIN"/>
    <property type="match status" value="1"/>
</dbReference>
<organism evidence="1 2">
    <name type="scientific">Biomphalaria glabrata</name>
    <name type="common">Bloodfluke planorb</name>
    <name type="synonym">Freshwater snail</name>
    <dbReference type="NCBI Taxonomy" id="6526"/>
    <lineage>
        <taxon>Eukaryota</taxon>
        <taxon>Metazoa</taxon>
        <taxon>Spiralia</taxon>
        <taxon>Lophotrochozoa</taxon>
        <taxon>Mollusca</taxon>
        <taxon>Gastropoda</taxon>
        <taxon>Heterobranchia</taxon>
        <taxon>Euthyneura</taxon>
        <taxon>Panpulmonata</taxon>
        <taxon>Hygrophila</taxon>
        <taxon>Lymnaeoidea</taxon>
        <taxon>Planorbidae</taxon>
        <taxon>Biomphalaria</taxon>
    </lineage>
</organism>
<dbReference type="KEGG" id="bgt:106061034"/>
<gene>
    <name evidence="1" type="primary">106061034</name>
</gene>
<proteinExistence type="predicted"/>
<sequence length="269" mass="31327">MASFYFEQPVLNWNAKDLYQEFIRFQQQVSFSFKGPLAGADSKQKAGWLGMWIGQQGREVYKTLNITDSKEGDPQLLLKKIEDYIRPRQNKRVSRFRAHQRKQEEGESFDNFVKDLKLLIMDCEYDNPDDMLIDLIISGVIHEKVQLRLLDEGQKLTLSKAIEIGQQYEMSQSQVKMFRGQEVLAIKRQSHNVLKQKSKENLAKLCSKCGKNHEKGKCPAIGTTCNFCKKKNHWFQMCRKRRNLNLVEDDSHSDENIIPVSTASSQYKR</sequence>
<name>A0A2C9KNJ8_BIOGL</name>
<evidence type="ECO:0000313" key="2">
    <source>
        <dbReference type="Proteomes" id="UP000076420"/>
    </source>
</evidence>
<dbReference type="EnsemblMetazoa" id="BGLB021765-RA">
    <property type="protein sequence ID" value="BGLB021765-PA"/>
    <property type="gene ID" value="BGLB021765"/>
</dbReference>
<evidence type="ECO:0008006" key="3">
    <source>
        <dbReference type="Google" id="ProtNLM"/>
    </source>
</evidence>
<dbReference type="VEuPathDB" id="VectorBase:BGLB021765"/>
<dbReference type="STRING" id="6526.A0A2C9KNJ8"/>
<accession>A0A2C9KNJ8</accession>
<dbReference type="VEuPathDB" id="VectorBase:BGLAX_042501"/>
<evidence type="ECO:0000313" key="1">
    <source>
        <dbReference type="EnsemblMetazoa" id="BGLB021765-PA"/>
    </source>
</evidence>
<dbReference type="PANTHER" id="PTHR33198">
    <property type="entry name" value="ANK_REP_REGION DOMAIN-CONTAINING PROTEIN-RELATED"/>
    <property type="match status" value="1"/>
</dbReference>
<reference evidence="1" key="1">
    <citation type="submission" date="2020-05" db="UniProtKB">
        <authorList>
            <consortium name="EnsemblMetazoa"/>
        </authorList>
    </citation>
    <scope>IDENTIFICATION</scope>
    <source>
        <strain evidence="1">BB02</strain>
    </source>
</reference>
<protein>
    <recommendedName>
        <fullName evidence="3">Retrotransposon gag domain-containing protein</fullName>
    </recommendedName>
</protein>
<dbReference type="AlphaFoldDB" id="A0A2C9KNJ8"/>